<keyword evidence="7" id="KW-1185">Reference proteome</keyword>
<gene>
    <name evidence="6" type="ORF">PQ455_11065</name>
</gene>
<evidence type="ECO:0000256" key="2">
    <source>
        <dbReference type="ARBA" id="ARBA00023125"/>
    </source>
</evidence>
<accession>A0ABY7TG22</accession>
<dbReference type="InterPro" id="IPR009057">
    <property type="entry name" value="Homeodomain-like_sf"/>
</dbReference>
<name>A0ABY7TG22_9SPHN</name>
<feature type="domain" description="HTH tetR-type" evidence="5">
    <location>
        <begin position="16"/>
        <end position="76"/>
    </location>
</feature>
<organism evidence="6 7">
    <name type="scientific">Sphingomonas naphthae</name>
    <dbReference type="NCBI Taxonomy" id="1813468"/>
    <lineage>
        <taxon>Bacteria</taxon>
        <taxon>Pseudomonadati</taxon>
        <taxon>Pseudomonadota</taxon>
        <taxon>Alphaproteobacteria</taxon>
        <taxon>Sphingomonadales</taxon>
        <taxon>Sphingomonadaceae</taxon>
        <taxon>Sphingomonas</taxon>
    </lineage>
</organism>
<dbReference type="RefSeq" id="WP_273686136.1">
    <property type="nucleotide sequence ID" value="NZ_CP117411.1"/>
</dbReference>
<evidence type="ECO:0000256" key="3">
    <source>
        <dbReference type="ARBA" id="ARBA00023163"/>
    </source>
</evidence>
<dbReference type="Gene3D" id="1.10.357.10">
    <property type="entry name" value="Tetracycline Repressor, domain 2"/>
    <property type="match status" value="1"/>
</dbReference>
<evidence type="ECO:0000313" key="6">
    <source>
        <dbReference type="EMBL" id="WCT72182.1"/>
    </source>
</evidence>
<dbReference type="PROSITE" id="PS50977">
    <property type="entry name" value="HTH_TETR_2"/>
    <property type="match status" value="1"/>
</dbReference>
<dbReference type="InterPro" id="IPR011075">
    <property type="entry name" value="TetR_C"/>
</dbReference>
<protein>
    <submittedName>
        <fullName evidence="6">TetR family transcriptional regulator</fullName>
    </submittedName>
</protein>
<keyword evidence="3" id="KW-0804">Transcription</keyword>
<dbReference type="InterPro" id="IPR050109">
    <property type="entry name" value="HTH-type_TetR-like_transc_reg"/>
</dbReference>
<dbReference type="InterPro" id="IPR036271">
    <property type="entry name" value="Tet_transcr_reg_TetR-rel_C_sf"/>
</dbReference>
<dbReference type="PANTHER" id="PTHR30055">
    <property type="entry name" value="HTH-TYPE TRANSCRIPTIONAL REGULATOR RUTR"/>
    <property type="match status" value="1"/>
</dbReference>
<proteinExistence type="predicted"/>
<dbReference type="Pfam" id="PF14514">
    <property type="entry name" value="TetR_C_9"/>
    <property type="match status" value="1"/>
</dbReference>
<evidence type="ECO:0000256" key="1">
    <source>
        <dbReference type="ARBA" id="ARBA00023015"/>
    </source>
</evidence>
<dbReference type="PANTHER" id="PTHR30055:SF181">
    <property type="entry name" value="BLR6905 PROTEIN"/>
    <property type="match status" value="1"/>
</dbReference>
<dbReference type="Pfam" id="PF00440">
    <property type="entry name" value="TetR_N"/>
    <property type="match status" value="1"/>
</dbReference>
<dbReference type="SUPFAM" id="SSF46689">
    <property type="entry name" value="Homeodomain-like"/>
    <property type="match status" value="1"/>
</dbReference>
<evidence type="ECO:0000313" key="7">
    <source>
        <dbReference type="Proteomes" id="UP001220395"/>
    </source>
</evidence>
<evidence type="ECO:0000256" key="4">
    <source>
        <dbReference type="PROSITE-ProRule" id="PRU00335"/>
    </source>
</evidence>
<dbReference type="Proteomes" id="UP001220395">
    <property type="component" value="Chromosome"/>
</dbReference>
<keyword evidence="2 4" id="KW-0238">DNA-binding</keyword>
<dbReference type="InterPro" id="IPR001647">
    <property type="entry name" value="HTH_TetR"/>
</dbReference>
<reference evidence="6 7" key="1">
    <citation type="submission" date="2023-02" db="EMBL/GenBank/DDBJ databases">
        <title>Genome sequence of Sphingomonas naphthae.</title>
        <authorList>
            <person name="Kim S."/>
            <person name="Heo J."/>
            <person name="Kwon S.-W."/>
        </authorList>
    </citation>
    <scope>NUCLEOTIDE SEQUENCE [LARGE SCALE GENOMIC DNA]</scope>
    <source>
        <strain evidence="6 7">KACC 18716</strain>
    </source>
</reference>
<sequence>MRDLSERPLTLPQRKQDAREALLQAGSELMSERDEIDIPLSDIAARASVNSALVKYYFGNKDGFLLALLDRDVGTAIRDLNLLQAGPESATRKLTTHLSGIIRVYQRYPYINRLIRGAFNRVDAEAQKEVARRVVLPIRNFYRTILEEGHRNGEFRKIDPNLFYLTTIGACDQLFSSRGVLPHLQPDVSIDELRREYTDHVVALILQGISATTSAD</sequence>
<feature type="DNA-binding region" description="H-T-H motif" evidence="4">
    <location>
        <begin position="39"/>
        <end position="58"/>
    </location>
</feature>
<dbReference type="SUPFAM" id="SSF48498">
    <property type="entry name" value="Tetracyclin repressor-like, C-terminal domain"/>
    <property type="match status" value="1"/>
</dbReference>
<evidence type="ECO:0000259" key="5">
    <source>
        <dbReference type="PROSITE" id="PS50977"/>
    </source>
</evidence>
<keyword evidence="1" id="KW-0805">Transcription regulation</keyword>
<dbReference type="EMBL" id="CP117411">
    <property type="protein sequence ID" value="WCT72182.1"/>
    <property type="molecule type" value="Genomic_DNA"/>
</dbReference>